<dbReference type="RefSeq" id="WP_184303855.1">
    <property type="nucleotide sequence ID" value="NZ_JACHXU010000004.1"/>
</dbReference>
<protein>
    <submittedName>
        <fullName evidence="1">Uncharacterized protein</fullName>
    </submittedName>
</protein>
<evidence type="ECO:0000313" key="1">
    <source>
        <dbReference type="EMBL" id="MBB3205891.1"/>
    </source>
</evidence>
<keyword evidence="2" id="KW-1185">Reference proteome</keyword>
<gene>
    <name evidence="1" type="ORF">FHS27_001695</name>
</gene>
<reference evidence="1 2" key="1">
    <citation type="submission" date="2020-08" db="EMBL/GenBank/DDBJ databases">
        <title>Genomic Encyclopedia of Type Strains, Phase III (KMG-III): the genomes of soil and plant-associated and newly described type strains.</title>
        <authorList>
            <person name="Whitman W."/>
        </authorList>
    </citation>
    <scope>NUCLEOTIDE SEQUENCE [LARGE SCALE GENOMIC DNA]</scope>
    <source>
        <strain evidence="1 2">CECT 8075</strain>
    </source>
</reference>
<organism evidence="1 2">
    <name type="scientific">Aporhodopirellula rubra</name>
    <dbReference type="NCBI Taxonomy" id="980271"/>
    <lineage>
        <taxon>Bacteria</taxon>
        <taxon>Pseudomonadati</taxon>
        <taxon>Planctomycetota</taxon>
        <taxon>Planctomycetia</taxon>
        <taxon>Pirellulales</taxon>
        <taxon>Pirellulaceae</taxon>
        <taxon>Aporhodopirellula</taxon>
    </lineage>
</organism>
<dbReference type="Proteomes" id="UP000536179">
    <property type="component" value="Unassembled WGS sequence"/>
</dbReference>
<accession>A0A7W5DWL3</accession>
<dbReference type="AlphaFoldDB" id="A0A7W5DWL3"/>
<comment type="caution">
    <text evidence="1">The sequence shown here is derived from an EMBL/GenBank/DDBJ whole genome shotgun (WGS) entry which is preliminary data.</text>
</comment>
<sequence>MSESPNPYQSPTLLPVAPSRLSAFWRLLFQVPVVRYFAYRRGDIGIVDGVAFYVDPEDSSNVYAVSPSSIMTDARMRLVESEVIRVMPYLFSRRPGASRLFHGRTLVIRLVTSYEEAKTSVLRETTLPWNEVVRRLPEIESL</sequence>
<name>A0A7W5DWL3_9BACT</name>
<proteinExistence type="predicted"/>
<dbReference type="EMBL" id="JACHXU010000004">
    <property type="protein sequence ID" value="MBB3205891.1"/>
    <property type="molecule type" value="Genomic_DNA"/>
</dbReference>
<evidence type="ECO:0000313" key="2">
    <source>
        <dbReference type="Proteomes" id="UP000536179"/>
    </source>
</evidence>